<dbReference type="InterPro" id="IPR011761">
    <property type="entry name" value="ATP-grasp"/>
</dbReference>
<evidence type="ECO:0000313" key="3">
    <source>
        <dbReference type="EMBL" id="MBK1695912.1"/>
    </source>
</evidence>
<dbReference type="InterPro" id="IPR039523">
    <property type="entry name" value="RimK-rel_E_lig_ATP-grasp"/>
</dbReference>
<dbReference type="InterPro" id="IPR011758">
    <property type="entry name" value="RimK-rel_E_lig"/>
</dbReference>
<organism evidence="3 4">
    <name type="scientific">Rhodovibrio salinarum</name>
    <dbReference type="NCBI Taxonomy" id="1087"/>
    <lineage>
        <taxon>Bacteria</taxon>
        <taxon>Pseudomonadati</taxon>
        <taxon>Pseudomonadota</taxon>
        <taxon>Alphaproteobacteria</taxon>
        <taxon>Rhodospirillales</taxon>
        <taxon>Rhodovibrionaceae</taxon>
        <taxon>Rhodovibrio</taxon>
    </lineage>
</organism>
<dbReference type="PANTHER" id="PTHR21621">
    <property type="entry name" value="RIBOSOMAL PROTEIN S6 MODIFICATION PROTEIN"/>
    <property type="match status" value="1"/>
</dbReference>
<dbReference type="GO" id="GO:0005524">
    <property type="term" value="F:ATP binding"/>
    <property type="evidence" value="ECO:0007669"/>
    <property type="project" value="UniProtKB-UniRule"/>
</dbReference>
<evidence type="ECO:0000259" key="2">
    <source>
        <dbReference type="PROSITE" id="PS50975"/>
    </source>
</evidence>
<keyword evidence="1" id="KW-0547">Nucleotide-binding</keyword>
<dbReference type="PROSITE" id="PS50975">
    <property type="entry name" value="ATP_GRASP"/>
    <property type="match status" value="1"/>
</dbReference>
<dbReference type="GO" id="GO:0005737">
    <property type="term" value="C:cytoplasm"/>
    <property type="evidence" value="ECO:0007669"/>
    <property type="project" value="TreeGrafter"/>
</dbReference>
<dbReference type="PANTHER" id="PTHR21621:SF0">
    <property type="entry name" value="BETA-CITRYLGLUTAMATE SYNTHASE B-RELATED"/>
    <property type="match status" value="1"/>
</dbReference>
<dbReference type="RefSeq" id="WP_051431762.1">
    <property type="nucleotide sequence ID" value="NZ_NRRE01000008.1"/>
</dbReference>
<dbReference type="SUPFAM" id="SSF56059">
    <property type="entry name" value="Glutathione synthetase ATP-binding domain-like"/>
    <property type="match status" value="1"/>
</dbReference>
<reference evidence="3" key="1">
    <citation type="submission" date="2017-08" db="EMBL/GenBank/DDBJ databases">
        <authorList>
            <person name="Imhoff J.F."/>
            <person name="Rahn T."/>
            <person name="Kuenzel S."/>
            <person name="Neulinger S.C."/>
        </authorList>
    </citation>
    <scope>NUCLEOTIDE SEQUENCE</scope>
    <source>
        <strain evidence="3">DSM 9154</strain>
    </source>
</reference>
<dbReference type="GO" id="GO:0018169">
    <property type="term" value="F:ribosomal S6-glutamic acid ligase activity"/>
    <property type="evidence" value="ECO:0007669"/>
    <property type="project" value="TreeGrafter"/>
</dbReference>
<dbReference type="NCBIfam" id="TIGR02291">
    <property type="entry name" value="rimK_rel_E_lig"/>
    <property type="match status" value="1"/>
</dbReference>
<keyword evidence="1" id="KW-0067">ATP-binding</keyword>
<gene>
    <name evidence="3" type="ORF">CKO21_01450</name>
</gene>
<sequence>MIWKRVRDLKNAGVVGVNARNATYVLPHNARHLQAAVNCKLQTKRLAQEVGIKVPELFGAISVNGEVSKLRNILEGRDSFAIKPAHGAGGDGILVVTGQVNGYWRMAGGRMLETADLQFHLSNVLSGMYSLGGQPDTAFIEDFVDVDPVFAEIAWGGVPDIRVLVYRGVPAMAMARLPTAASGGKANLHKGGLGAGVDISSGVTTTAVCNDHAVQCHPDTGKDIAGVAVPHWEEMMHMSARAQEITQLDYLGVDIVLDRLQGPLLLELNARPGLAIQIANNTGQRHRLDAIDQAIDDLPDVESRVAFAQERLGSGKRPPEPGEWTAPVGRLGLMAAK</sequence>
<dbReference type="Gene3D" id="3.30.470.20">
    <property type="entry name" value="ATP-grasp fold, B domain"/>
    <property type="match status" value="1"/>
</dbReference>
<dbReference type="GO" id="GO:0009432">
    <property type="term" value="P:SOS response"/>
    <property type="evidence" value="ECO:0007669"/>
    <property type="project" value="TreeGrafter"/>
</dbReference>
<name>A0A934QFX8_9PROT</name>
<evidence type="ECO:0000256" key="1">
    <source>
        <dbReference type="PROSITE-ProRule" id="PRU00409"/>
    </source>
</evidence>
<keyword evidence="4" id="KW-1185">Reference proteome</keyword>
<reference evidence="3" key="2">
    <citation type="journal article" date="2020" name="Microorganisms">
        <title>Osmotic Adaptation and Compatible Solute Biosynthesis of Phototrophic Bacteria as Revealed from Genome Analyses.</title>
        <authorList>
            <person name="Imhoff J.F."/>
            <person name="Rahn T."/>
            <person name="Kunzel S."/>
            <person name="Keller A."/>
            <person name="Neulinger S.C."/>
        </authorList>
    </citation>
    <scope>NUCLEOTIDE SEQUENCE</scope>
    <source>
        <strain evidence="3">DSM 9154</strain>
    </source>
</reference>
<protein>
    <submittedName>
        <fullName evidence="3">Alpha-L-glutamate ligase-like protein</fullName>
    </submittedName>
</protein>
<dbReference type="EMBL" id="NRRE01000008">
    <property type="protein sequence ID" value="MBK1695912.1"/>
    <property type="molecule type" value="Genomic_DNA"/>
</dbReference>
<accession>A0A934QFX8</accession>
<comment type="caution">
    <text evidence="3">The sequence shown here is derived from an EMBL/GenBank/DDBJ whole genome shotgun (WGS) entry which is preliminary data.</text>
</comment>
<dbReference type="AlphaFoldDB" id="A0A934QFX8"/>
<evidence type="ECO:0000313" key="4">
    <source>
        <dbReference type="Proteomes" id="UP000778970"/>
    </source>
</evidence>
<feature type="domain" description="ATP-grasp" evidence="2">
    <location>
        <begin position="44"/>
        <end position="299"/>
    </location>
</feature>
<proteinExistence type="predicted"/>
<dbReference type="GO" id="GO:0046872">
    <property type="term" value="F:metal ion binding"/>
    <property type="evidence" value="ECO:0007669"/>
    <property type="project" value="InterPro"/>
</dbReference>
<dbReference type="Pfam" id="PF14397">
    <property type="entry name" value="ATPgrasp_ST"/>
    <property type="match status" value="1"/>
</dbReference>
<dbReference type="Proteomes" id="UP000778970">
    <property type="component" value="Unassembled WGS sequence"/>
</dbReference>
<keyword evidence="3" id="KW-0436">Ligase</keyword>